<dbReference type="CAZy" id="GT4">
    <property type="family name" value="Glycosyltransferase Family 4"/>
</dbReference>
<dbReference type="KEGG" id="rxy:Rxyl_3082"/>
<proteinExistence type="inferred from homology"/>
<dbReference type="SUPFAM" id="SSF53756">
    <property type="entry name" value="UDP-Glycosyltransferase/glycogen phosphorylase"/>
    <property type="match status" value="1"/>
</dbReference>
<dbReference type="PANTHER" id="PTHR47779:SF1">
    <property type="entry name" value="SYNTHASE (CCG-9), PUTATIVE (AFU_ORTHOLOGUE AFUA_3G12100)-RELATED"/>
    <property type="match status" value="1"/>
</dbReference>
<dbReference type="Pfam" id="PF21269">
    <property type="entry name" value="TreT_GT1"/>
    <property type="match status" value="1"/>
</dbReference>
<evidence type="ECO:0000256" key="4">
    <source>
        <dbReference type="ARBA" id="ARBA00022676"/>
    </source>
</evidence>
<comment type="similarity">
    <text evidence="1">Belongs to the glycosyltransferase group 1 family. Glycosyltransferase 4 subfamily.</text>
</comment>
<sequence length="474" mass="52696">MLETVDVGRQSVDVLGPTVGGDVISGLRALAAPLRGARVLHLNATPYGGGVAELLRSEVPLLRDLGLEADWKVITGDRDFFSVTKTLHNALQGAERTLTEHEKEVYLTYSTRNARLLEGEYDLIVAHDPQPLAIPQFYGRGDVRWLWRCHIDTSEPNPSLWDFLRPYLDDYDAAVFTLGSFVPPGFPVERVEIIPPAIDPESPKNFALDPGTAGRVLRWIGVETERPLITQVSRFDPWKDQPGVIEAYRLIKEEVPSLQLALVGSMALDDPEGWEVYRRIKEAARRDPDIRIFTNLTGAGNIEVNAFQRLSDVVIQKSIREGFGLVVSETLWKGTPVVAGEAGGIPLQMQDGAGGYLVRTIEECARMALRLLRDPDEGEALAARGRELVRRRFLITRLLSDELSLYASLLGLKREGDEARGARDPVCGAALGEGVLLGRHRGRPYRFCSRTCRRMFLSDPERFLRGSPGEARKP</sequence>
<evidence type="ECO:0000256" key="3">
    <source>
        <dbReference type="ARBA" id="ARBA00022526"/>
    </source>
</evidence>
<dbReference type="InterPro" id="IPR049438">
    <property type="entry name" value="TreT_GT1"/>
</dbReference>
<dbReference type="RefSeq" id="WP_011565994.1">
    <property type="nucleotide sequence ID" value="NC_008148.1"/>
</dbReference>
<dbReference type="GO" id="GO:0016757">
    <property type="term" value="F:glycosyltransferase activity"/>
    <property type="evidence" value="ECO:0007669"/>
    <property type="project" value="UniProtKB-KW"/>
</dbReference>
<reference evidence="8 9" key="1">
    <citation type="submission" date="2006-06" db="EMBL/GenBank/DDBJ databases">
        <title>Complete sequence of Rubrobacter xylanophilus DSM 9941.</title>
        <authorList>
            <consortium name="US DOE Joint Genome Institute"/>
            <person name="Copeland A."/>
            <person name="Lucas S."/>
            <person name="Lapidus A."/>
            <person name="Barry K."/>
            <person name="Detter J.C."/>
            <person name="Glavina del Rio T."/>
            <person name="Hammon N."/>
            <person name="Israni S."/>
            <person name="Dalin E."/>
            <person name="Tice H."/>
            <person name="Pitluck S."/>
            <person name="Munk A.C."/>
            <person name="Brettin T."/>
            <person name="Bruce D."/>
            <person name="Han C."/>
            <person name="Tapia R."/>
            <person name="Gilna P."/>
            <person name="Schmutz J."/>
            <person name="Larimer F."/>
            <person name="Land M."/>
            <person name="Hauser L."/>
            <person name="Kyrpides N."/>
            <person name="Lykidis A."/>
            <person name="da Costa M.S."/>
            <person name="Rainey F.A."/>
            <person name="Empadinhas N."/>
            <person name="Jolivet E."/>
            <person name="Battista J.R."/>
            <person name="Richardson P."/>
        </authorList>
    </citation>
    <scope>NUCLEOTIDE SEQUENCE [LARGE SCALE GENOMIC DNA]</scope>
    <source>
        <strain evidence="9">DSM 9941 / NBRC 16129 / PRD-1</strain>
    </source>
</reference>
<keyword evidence="9" id="KW-1185">Reference proteome</keyword>
<dbReference type="Gene3D" id="3.40.50.2000">
    <property type="entry name" value="Glycogen Phosphorylase B"/>
    <property type="match status" value="2"/>
</dbReference>
<protein>
    <submittedName>
        <fullName evidence="8">Glycosyl transferase, group 1</fullName>
    </submittedName>
</protein>
<dbReference type="eggNOG" id="COG0438">
    <property type="taxonomic scope" value="Bacteria"/>
</dbReference>
<keyword evidence="6" id="KW-0119">Carbohydrate metabolism</keyword>
<accession>Q1ARI9</accession>
<evidence type="ECO:0000256" key="5">
    <source>
        <dbReference type="ARBA" id="ARBA00022679"/>
    </source>
</evidence>
<evidence type="ECO:0000313" key="9">
    <source>
        <dbReference type="Proteomes" id="UP000006637"/>
    </source>
</evidence>
<dbReference type="EMBL" id="CP000386">
    <property type="protein sequence ID" value="ABG05989.1"/>
    <property type="molecule type" value="Genomic_DNA"/>
</dbReference>
<dbReference type="STRING" id="266117.Rxyl_3082"/>
<keyword evidence="4" id="KW-0328">Glycosyltransferase</keyword>
<dbReference type="OrthoDB" id="9772485at2"/>
<evidence type="ECO:0000256" key="6">
    <source>
        <dbReference type="ARBA" id="ARBA00023277"/>
    </source>
</evidence>
<keyword evidence="3" id="KW-0313">Glucose metabolism</keyword>
<dbReference type="InterPro" id="IPR052078">
    <property type="entry name" value="Trehalose_Metab_GTase"/>
</dbReference>
<feature type="domain" description="TRASH" evidence="7">
    <location>
        <begin position="424"/>
        <end position="460"/>
    </location>
</feature>
<dbReference type="Pfam" id="PF00534">
    <property type="entry name" value="Glycos_transf_1"/>
    <property type="match status" value="1"/>
</dbReference>
<dbReference type="InterPro" id="IPR011017">
    <property type="entry name" value="TRASH_dom"/>
</dbReference>
<evidence type="ECO:0000259" key="7">
    <source>
        <dbReference type="SMART" id="SM00746"/>
    </source>
</evidence>
<organism evidence="8 9">
    <name type="scientific">Rubrobacter xylanophilus (strain DSM 9941 / JCM 11954 / NBRC 16129 / PRD-1)</name>
    <dbReference type="NCBI Taxonomy" id="266117"/>
    <lineage>
        <taxon>Bacteria</taxon>
        <taxon>Bacillati</taxon>
        <taxon>Actinomycetota</taxon>
        <taxon>Rubrobacteria</taxon>
        <taxon>Rubrobacterales</taxon>
        <taxon>Rubrobacteraceae</taxon>
        <taxon>Rubrobacter</taxon>
    </lineage>
</organism>
<dbReference type="InterPro" id="IPR001296">
    <property type="entry name" value="Glyco_trans_1"/>
</dbReference>
<evidence type="ECO:0000256" key="2">
    <source>
        <dbReference type="ARBA" id="ARBA00011738"/>
    </source>
</evidence>
<dbReference type="PANTHER" id="PTHR47779">
    <property type="entry name" value="SYNTHASE (CCG-9), PUTATIVE (AFU_ORTHOLOGUE AFUA_3G12100)-RELATED"/>
    <property type="match status" value="1"/>
</dbReference>
<keyword evidence="5 8" id="KW-0808">Transferase</keyword>
<dbReference type="GO" id="GO:0006006">
    <property type="term" value="P:glucose metabolic process"/>
    <property type="evidence" value="ECO:0007669"/>
    <property type="project" value="UniProtKB-KW"/>
</dbReference>
<comment type="subunit">
    <text evidence="2">Homodimer.</text>
</comment>
<name>Q1ARI9_RUBXD</name>
<evidence type="ECO:0000256" key="1">
    <source>
        <dbReference type="ARBA" id="ARBA00009481"/>
    </source>
</evidence>
<dbReference type="SMART" id="SM00746">
    <property type="entry name" value="TRASH"/>
    <property type="match status" value="1"/>
</dbReference>
<dbReference type="AlphaFoldDB" id="Q1ARI9"/>
<evidence type="ECO:0000313" key="8">
    <source>
        <dbReference type="EMBL" id="ABG05989.1"/>
    </source>
</evidence>
<dbReference type="HOGENOM" id="CLU_045353_0_0_11"/>
<dbReference type="eggNOG" id="COG3350">
    <property type="taxonomic scope" value="Bacteria"/>
</dbReference>
<gene>
    <name evidence="8" type="ordered locus">Rxyl_3082</name>
</gene>
<dbReference type="Proteomes" id="UP000006637">
    <property type="component" value="Chromosome"/>
</dbReference>
<dbReference type="PhylomeDB" id="Q1ARI9"/>